<sequence>MRYLTSVSKPDLIGACITIAIGAFVAAWSPTYGLRTGQVIGPGFVPFAFGVAMAVFGIAAVVGAVIRARREAMADRPAAAERASSGAVVEAPDGGAASEIREASAADADGVRIGGDAEESTAPTWRKAGIVFIVALAAVALTPVLGIAVAFGLAAVAMLCFIDRERWWLSIIVSAGVMILLYLLFADFLKIPIPIGPWGF</sequence>
<dbReference type="Pfam" id="PF07331">
    <property type="entry name" value="TctB"/>
    <property type="match status" value="1"/>
</dbReference>
<evidence type="ECO:0000313" key="3">
    <source>
        <dbReference type="EMBL" id="NYI67147.1"/>
    </source>
</evidence>
<reference evidence="3 4" key="1">
    <citation type="submission" date="2020-07" db="EMBL/GenBank/DDBJ databases">
        <title>Sequencing the genomes of 1000 actinobacteria strains.</title>
        <authorList>
            <person name="Klenk H.-P."/>
        </authorList>
    </citation>
    <scope>NUCLEOTIDE SEQUENCE [LARGE SCALE GENOMIC DNA]</scope>
    <source>
        <strain evidence="3 4">DSM 26341</strain>
    </source>
</reference>
<keyword evidence="3" id="KW-0645">Protease</keyword>
<comment type="caution">
    <text evidence="3">The sequence shown here is derived from an EMBL/GenBank/DDBJ whole genome shotgun (WGS) entry which is preliminary data.</text>
</comment>
<proteinExistence type="predicted"/>
<dbReference type="AlphaFoldDB" id="A0A7Z0A9Z0"/>
<dbReference type="GO" id="GO:0006508">
    <property type="term" value="P:proteolysis"/>
    <property type="evidence" value="ECO:0007669"/>
    <property type="project" value="UniProtKB-KW"/>
</dbReference>
<accession>A0A7Z0A9Z0</accession>
<evidence type="ECO:0000313" key="4">
    <source>
        <dbReference type="Proteomes" id="UP000539111"/>
    </source>
</evidence>
<keyword evidence="1" id="KW-0812">Transmembrane</keyword>
<dbReference type="InterPro" id="IPR009936">
    <property type="entry name" value="DUF1468"/>
</dbReference>
<feature type="domain" description="DUF1468" evidence="2">
    <location>
        <begin position="13"/>
        <end position="194"/>
    </location>
</feature>
<organism evidence="3 4">
    <name type="scientific">Spelaeicoccus albus</name>
    <dbReference type="NCBI Taxonomy" id="1280376"/>
    <lineage>
        <taxon>Bacteria</taxon>
        <taxon>Bacillati</taxon>
        <taxon>Actinomycetota</taxon>
        <taxon>Actinomycetes</taxon>
        <taxon>Micrococcales</taxon>
        <taxon>Brevibacteriaceae</taxon>
        <taxon>Spelaeicoccus</taxon>
    </lineage>
</organism>
<keyword evidence="4" id="KW-1185">Reference proteome</keyword>
<keyword evidence="3" id="KW-0378">Hydrolase</keyword>
<evidence type="ECO:0000259" key="2">
    <source>
        <dbReference type="Pfam" id="PF07331"/>
    </source>
</evidence>
<dbReference type="EMBL" id="JACBZP010000001">
    <property type="protein sequence ID" value="NYI67147.1"/>
    <property type="molecule type" value="Genomic_DNA"/>
</dbReference>
<gene>
    <name evidence="3" type="ORF">BJY26_001453</name>
</gene>
<feature type="transmembrane region" description="Helical" evidence="1">
    <location>
        <begin position="12"/>
        <end position="32"/>
    </location>
</feature>
<protein>
    <submittedName>
        <fullName evidence="3">Membrane protein implicated in regulation of membrane protease activity</fullName>
    </submittedName>
</protein>
<feature type="transmembrane region" description="Helical" evidence="1">
    <location>
        <begin position="167"/>
        <end position="185"/>
    </location>
</feature>
<dbReference type="GO" id="GO:0008233">
    <property type="term" value="F:peptidase activity"/>
    <property type="evidence" value="ECO:0007669"/>
    <property type="project" value="UniProtKB-KW"/>
</dbReference>
<evidence type="ECO:0000256" key="1">
    <source>
        <dbReference type="SAM" id="Phobius"/>
    </source>
</evidence>
<feature type="transmembrane region" description="Helical" evidence="1">
    <location>
        <begin position="130"/>
        <end position="155"/>
    </location>
</feature>
<feature type="transmembrane region" description="Helical" evidence="1">
    <location>
        <begin position="44"/>
        <end position="66"/>
    </location>
</feature>
<keyword evidence="1" id="KW-1133">Transmembrane helix</keyword>
<dbReference type="Proteomes" id="UP000539111">
    <property type="component" value="Unassembled WGS sequence"/>
</dbReference>
<dbReference type="RefSeq" id="WP_179426922.1">
    <property type="nucleotide sequence ID" value="NZ_JACBZP010000001.1"/>
</dbReference>
<name>A0A7Z0A9Z0_9MICO</name>
<keyword evidence="1" id="KW-0472">Membrane</keyword>